<name>A0A348WG76_9RHOB</name>
<keyword evidence="4" id="KW-0862">Zinc</keyword>
<dbReference type="SUPFAM" id="SSF56281">
    <property type="entry name" value="Metallo-hydrolase/oxidoreductase"/>
    <property type="match status" value="1"/>
</dbReference>
<dbReference type="SMART" id="SM00849">
    <property type="entry name" value="Lactamase_B"/>
    <property type="match status" value="1"/>
</dbReference>
<dbReference type="InterPro" id="IPR001279">
    <property type="entry name" value="Metallo-B-lactamas"/>
</dbReference>
<organism evidence="6 7">
    <name type="scientific">Roseovarius nubinhibens</name>
    <dbReference type="NCBI Taxonomy" id="314263"/>
    <lineage>
        <taxon>Bacteria</taxon>
        <taxon>Pseudomonadati</taxon>
        <taxon>Pseudomonadota</taxon>
        <taxon>Alphaproteobacteria</taxon>
        <taxon>Rhodobacterales</taxon>
        <taxon>Roseobacteraceae</taxon>
        <taxon>Roseovarius</taxon>
    </lineage>
</organism>
<dbReference type="CDD" id="cd07720">
    <property type="entry name" value="OPHC2-like_MBL-fold"/>
    <property type="match status" value="1"/>
</dbReference>
<proteinExistence type="inferred from homology"/>
<dbReference type="Pfam" id="PF00753">
    <property type="entry name" value="Lactamase_B"/>
    <property type="match status" value="1"/>
</dbReference>
<evidence type="ECO:0000256" key="3">
    <source>
        <dbReference type="ARBA" id="ARBA00022801"/>
    </source>
</evidence>
<evidence type="ECO:0000259" key="5">
    <source>
        <dbReference type="SMART" id="SM00849"/>
    </source>
</evidence>
<dbReference type="AlphaFoldDB" id="A0A348WG76"/>
<dbReference type="EMBL" id="DMVW01000162">
    <property type="protein sequence ID" value="HAR53538.1"/>
    <property type="molecule type" value="Genomic_DNA"/>
</dbReference>
<evidence type="ECO:0000313" key="7">
    <source>
        <dbReference type="Proteomes" id="UP000264719"/>
    </source>
</evidence>
<evidence type="ECO:0000256" key="4">
    <source>
        <dbReference type="ARBA" id="ARBA00022833"/>
    </source>
</evidence>
<sequence>MASTRREFLALAGAGMMLGASGRLWAQVSTTVGDWQVTSVSDGYLSLPRGFYFDGLPEAELAPILEAQGLTGEMIASPCNVTLARREGAVVLFDCGAGPAFMESAGELIEALDVIGVAPEDVTHVVFTHGHPDHLWGVLDDFDEPVFSEAAHLMGGAEWNYWRDPETVETIGEARASFAVGAARRLELVEERITAVADGEEILPGLVALASHGHTPGHMSFVLQGGSEALLVAGDAIVNGHVALARPSWELGSDQDPAQGAATRLRLLDMLVTEEMRLIGYHLPDGGLGRIERAGEAYRFVAEGA</sequence>
<gene>
    <name evidence="6" type="ORF">DCS45_16935</name>
</gene>
<keyword evidence="3 6" id="KW-0378">Hydrolase</keyword>
<dbReference type="InterPro" id="IPR036866">
    <property type="entry name" value="RibonucZ/Hydroxyglut_hydro"/>
</dbReference>
<evidence type="ECO:0000313" key="6">
    <source>
        <dbReference type="EMBL" id="HAR53538.1"/>
    </source>
</evidence>
<dbReference type="RefSeq" id="WP_286910784.1">
    <property type="nucleotide sequence ID" value="NZ_CAXAXR010000006.1"/>
</dbReference>
<dbReference type="InterPro" id="IPR051013">
    <property type="entry name" value="MBL_superfamily_lactonases"/>
</dbReference>
<dbReference type="InterPro" id="IPR006311">
    <property type="entry name" value="TAT_signal"/>
</dbReference>
<keyword evidence="2" id="KW-0479">Metal-binding</keyword>
<dbReference type="Proteomes" id="UP000264719">
    <property type="component" value="Unassembled WGS sequence"/>
</dbReference>
<dbReference type="GO" id="GO:0046872">
    <property type="term" value="F:metal ion binding"/>
    <property type="evidence" value="ECO:0007669"/>
    <property type="project" value="UniProtKB-KW"/>
</dbReference>
<feature type="domain" description="Metallo-beta-lactamase" evidence="5">
    <location>
        <begin position="78"/>
        <end position="282"/>
    </location>
</feature>
<protein>
    <submittedName>
        <fullName evidence="6">MBL fold metallo-hydrolase</fullName>
    </submittedName>
</protein>
<accession>A0A348WG76</accession>
<evidence type="ECO:0000256" key="1">
    <source>
        <dbReference type="ARBA" id="ARBA00007749"/>
    </source>
</evidence>
<comment type="similarity">
    <text evidence="1">Belongs to the metallo-beta-lactamase superfamily.</text>
</comment>
<dbReference type="GO" id="GO:0016787">
    <property type="term" value="F:hydrolase activity"/>
    <property type="evidence" value="ECO:0007669"/>
    <property type="project" value="UniProtKB-KW"/>
</dbReference>
<dbReference type="PANTHER" id="PTHR42978">
    <property type="entry name" value="QUORUM-QUENCHING LACTONASE YTNP-RELATED-RELATED"/>
    <property type="match status" value="1"/>
</dbReference>
<dbReference type="Gene3D" id="3.60.15.10">
    <property type="entry name" value="Ribonuclease Z/Hydroxyacylglutathione hydrolase-like"/>
    <property type="match status" value="1"/>
</dbReference>
<comment type="caution">
    <text evidence="6">The sequence shown here is derived from an EMBL/GenBank/DDBJ whole genome shotgun (WGS) entry which is preliminary data.</text>
</comment>
<dbReference type="PROSITE" id="PS51318">
    <property type="entry name" value="TAT"/>
    <property type="match status" value="1"/>
</dbReference>
<evidence type="ECO:0000256" key="2">
    <source>
        <dbReference type="ARBA" id="ARBA00022723"/>
    </source>
</evidence>
<dbReference type="PANTHER" id="PTHR42978:SF6">
    <property type="entry name" value="QUORUM-QUENCHING LACTONASE YTNP-RELATED"/>
    <property type="match status" value="1"/>
</dbReference>
<reference evidence="6 7" key="1">
    <citation type="journal article" date="2018" name="Nat. Biotechnol.">
        <title>A standardized bacterial taxonomy based on genome phylogeny substantially revises the tree of life.</title>
        <authorList>
            <person name="Parks D.H."/>
            <person name="Chuvochina M."/>
            <person name="Waite D.W."/>
            <person name="Rinke C."/>
            <person name="Skarshewski A."/>
            <person name="Chaumeil P.A."/>
            <person name="Hugenholtz P."/>
        </authorList>
    </citation>
    <scope>NUCLEOTIDE SEQUENCE [LARGE SCALE GENOMIC DNA]</scope>
    <source>
        <strain evidence="6">UBA9169</strain>
    </source>
</reference>